<evidence type="ECO:0000256" key="3">
    <source>
        <dbReference type="ARBA" id="ARBA00022630"/>
    </source>
</evidence>
<dbReference type="GO" id="GO:0009055">
    <property type="term" value="F:electron transfer activity"/>
    <property type="evidence" value="ECO:0007669"/>
    <property type="project" value="InterPro"/>
</dbReference>
<feature type="non-terminal residue" evidence="8">
    <location>
        <position position="1"/>
    </location>
</feature>
<feature type="binding site" evidence="6">
    <location>
        <position position="274"/>
    </location>
    <ligand>
        <name>FAD</name>
        <dbReference type="ChEBI" id="CHEBI:57692"/>
    </ligand>
</feature>
<gene>
    <name evidence="8" type="ORF">A2149_05820</name>
</gene>
<feature type="binding site" evidence="6">
    <location>
        <position position="197"/>
    </location>
    <ligand>
        <name>FAD</name>
        <dbReference type="ChEBI" id="CHEBI:57692"/>
    </ligand>
</feature>
<dbReference type="Pfam" id="PF00766">
    <property type="entry name" value="ETF_alpha"/>
    <property type="match status" value="1"/>
</dbReference>
<keyword evidence="5" id="KW-0249">Electron transport</keyword>
<sequence length="310" mass="32079">SAYEVVSAGRKLADELKIELIALVIGFGIEGIASELGGFGADKILVADKEMLKLYSTEGYSTVLVDAIKKCDSAIVLMPATSMGKDLAPAAAAKLESGVATDCIGLDVKDGKIAATRPVYAGKIIIKAGCSKEPFIITLRPNVFPMSQPNPGKKASVEKIDSNLGAESIRAKVKEVIAAAGGKIDLTEAQVIVTGGRGIKSSEGFKVLEELADVLGGVVGASRSAVDAGWRPHSDQVGQTGKVVSPTLYIACGVSGAVQHLAGMSSSKCIVAINKDPDAPIFQLADYGIVGDLFQVVPVLTQEVRKALGK</sequence>
<feature type="binding site" evidence="6">
    <location>
        <begin position="253"/>
        <end position="260"/>
    </location>
    <ligand>
        <name>FAD</name>
        <dbReference type="ChEBI" id="CHEBI:57692"/>
    </ligand>
</feature>
<dbReference type="EMBL" id="MGDF01000149">
    <property type="protein sequence ID" value="OGL44316.1"/>
    <property type="molecule type" value="Genomic_DNA"/>
</dbReference>
<dbReference type="InterPro" id="IPR014731">
    <property type="entry name" value="ETF_asu_C"/>
</dbReference>
<dbReference type="CDD" id="cd01715">
    <property type="entry name" value="ETF_alpha"/>
    <property type="match status" value="1"/>
</dbReference>
<feature type="binding site" evidence="6">
    <location>
        <begin position="236"/>
        <end position="240"/>
    </location>
    <ligand>
        <name>FAD</name>
        <dbReference type="ChEBI" id="CHEBI:57692"/>
    </ligand>
</feature>
<dbReference type="FunFam" id="3.40.50.1220:FF:000001">
    <property type="entry name" value="Electron transfer flavoprotein, alpha subunit"/>
    <property type="match status" value="1"/>
</dbReference>
<comment type="caution">
    <text evidence="8">The sequence shown here is derived from an EMBL/GenBank/DDBJ whole genome shotgun (WGS) entry which is preliminary data.</text>
</comment>
<dbReference type="InterPro" id="IPR033947">
    <property type="entry name" value="ETF_alpha_N"/>
</dbReference>
<dbReference type="Proteomes" id="UP000178435">
    <property type="component" value="Unassembled WGS sequence"/>
</dbReference>
<evidence type="ECO:0000313" key="9">
    <source>
        <dbReference type="Proteomes" id="UP000178435"/>
    </source>
</evidence>
<evidence type="ECO:0000313" key="8">
    <source>
        <dbReference type="EMBL" id="OGL44316.1"/>
    </source>
</evidence>
<evidence type="ECO:0000256" key="5">
    <source>
        <dbReference type="ARBA" id="ARBA00022982"/>
    </source>
</evidence>
<keyword evidence="2" id="KW-0813">Transport</keyword>
<dbReference type="PANTHER" id="PTHR43153:SF1">
    <property type="entry name" value="ELECTRON TRANSFER FLAVOPROTEIN SUBUNIT ALPHA, MITOCHONDRIAL"/>
    <property type="match status" value="1"/>
</dbReference>
<evidence type="ECO:0000256" key="4">
    <source>
        <dbReference type="ARBA" id="ARBA00022827"/>
    </source>
</evidence>
<dbReference type="AlphaFoldDB" id="A0A1F7RRX9"/>
<name>A0A1F7RRX9_9BACT</name>
<evidence type="ECO:0000256" key="1">
    <source>
        <dbReference type="ARBA" id="ARBA00005817"/>
    </source>
</evidence>
<accession>A0A1F7RRX9</accession>
<feature type="binding site" evidence="6">
    <location>
        <begin position="222"/>
        <end position="223"/>
    </location>
    <ligand>
        <name>FAD</name>
        <dbReference type="ChEBI" id="CHEBI:57692"/>
    </ligand>
</feature>
<dbReference type="Pfam" id="PF01012">
    <property type="entry name" value="ETF"/>
    <property type="match status" value="1"/>
</dbReference>
<feature type="domain" description="Electron transfer flavoprotein alpha/beta-subunit N-terminal" evidence="7">
    <location>
        <begin position="1"/>
        <end position="173"/>
    </location>
</feature>
<dbReference type="InterPro" id="IPR029035">
    <property type="entry name" value="DHS-like_NAD/FAD-binding_dom"/>
</dbReference>
<dbReference type="InterPro" id="IPR014730">
    <property type="entry name" value="ETF_a/b_N"/>
</dbReference>
<evidence type="ECO:0000256" key="6">
    <source>
        <dbReference type="PIRSR" id="PIRSR000089-1"/>
    </source>
</evidence>
<dbReference type="Gene3D" id="3.40.50.1220">
    <property type="entry name" value="TPP-binding domain"/>
    <property type="match status" value="1"/>
</dbReference>
<dbReference type="GO" id="GO:0050660">
    <property type="term" value="F:flavin adenine dinucleotide binding"/>
    <property type="evidence" value="ECO:0007669"/>
    <property type="project" value="InterPro"/>
</dbReference>
<dbReference type="PIRSF" id="PIRSF000089">
    <property type="entry name" value="Electra_flavoP_a"/>
    <property type="match status" value="1"/>
</dbReference>
<dbReference type="SUPFAM" id="SSF52402">
    <property type="entry name" value="Adenine nucleotide alpha hydrolases-like"/>
    <property type="match status" value="1"/>
</dbReference>
<dbReference type="PANTHER" id="PTHR43153">
    <property type="entry name" value="ELECTRON TRANSFER FLAVOPROTEIN ALPHA"/>
    <property type="match status" value="1"/>
</dbReference>
<reference evidence="8 9" key="1">
    <citation type="journal article" date="2016" name="Nat. Commun.">
        <title>Thousands of microbial genomes shed light on interconnected biogeochemical processes in an aquifer system.</title>
        <authorList>
            <person name="Anantharaman K."/>
            <person name="Brown C.T."/>
            <person name="Hug L.A."/>
            <person name="Sharon I."/>
            <person name="Castelle C.J."/>
            <person name="Probst A.J."/>
            <person name="Thomas B.C."/>
            <person name="Singh A."/>
            <person name="Wilkins M.J."/>
            <person name="Karaoz U."/>
            <person name="Brodie E.L."/>
            <person name="Williams K.H."/>
            <person name="Hubbard S.S."/>
            <person name="Banfield J.F."/>
        </authorList>
    </citation>
    <scope>NUCLEOTIDE SEQUENCE [LARGE SCALE GENOMIC DNA]</scope>
</reference>
<dbReference type="InterPro" id="IPR001308">
    <property type="entry name" value="ETF_a/FixB"/>
</dbReference>
<comment type="similarity">
    <text evidence="1">Belongs to the ETF alpha-subunit/FixB family.</text>
</comment>
<dbReference type="PROSITE" id="PS00696">
    <property type="entry name" value="ETF_ALPHA"/>
    <property type="match status" value="1"/>
</dbReference>
<keyword evidence="4 6" id="KW-0274">FAD</keyword>
<keyword evidence="3" id="KW-0285">Flavoprotein</keyword>
<protein>
    <submittedName>
        <fullName evidence="8">Electron transfer flavoprotein subunit alpha</fullName>
    </submittedName>
</protein>
<dbReference type="GO" id="GO:0033539">
    <property type="term" value="P:fatty acid beta-oxidation using acyl-CoA dehydrogenase"/>
    <property type="evidence" value="ECO:0007669"/>
    <property type="project" value="TreeGrafter"/>
</dbReference>
<dbReference type="InterPro" id="IPR014729">
    <property type="entry name" value="Rossmann-like_a/b/a_fold"/>
</dbReference>
<comment type="cofactor">
    <cofactor evidence="6">
        <name>FAD</name>
        <dbReference type="ChEBI" id="CHEBI:57692"/>
    </cofactor>
    <text evidence="6">Binds 1 FAD per dimer.</text>
</comment>
<dbReference type="InterPro" id="IPR018206">
    <property type="entry name" value="ETF_asu_C_CS"/>
</dbReference>
<proteinExistence type="inferred from homology"/>
<organism evidence="8 9">
    <name type="scientific">Candidatus Schekmanbacteria bacterium RBG_16_38_11</name>
    <dbReference type="NCBI Taxonomy" id="1817880"/>
    <lineage>
        <taxon>Bacteria</taxon>
        <taxon>Candidatus Schekmaniibacteriota</taxon>
    </lineage>
</organism>
<evidence type="ECO:0000259" key="7">
    <source>
        <dbReference type="SMART" id="SM00893"/>
    </source>
</evidence>
<dbReference type="SMART" id="SM00893">
    <property type="entry name" value="ETF"/>
    <property type="match status" value="1"/>
</dbReference>
<evidence type="ECO:0000256" key="2">
    <source>
        <dbReference type="ARBA" id="ARBA00022448"/>
    </source>
</evidence>
<dbReference type="Gene3D" id="3.40.50.620">
    <property type="entry name" value="HUPs"/>
    <property type="match status" value="1"/>
</dbReference>
<dbReference type="SUPFAM" id="SSF52467">
    <property type="entry name" value="DHS-like NAD/FAD-binding domain"/>
    <property type="match status" value="1"/>
</dbReference>